<keyword evidence="3" id="KW-0812">Transmembrane</keyword>
<dbReference type="AlphaFoldDB" id="A0A5N6LRW3"/>
<comment type="subcellular location">
    <subcellularLocation>
        <location evidence="1">Membrane</location>
        <topology evidence="1">Single-pass type I membrane protein</topology>
    </subcellularLocation>
</comment>
<dbReference type="Pfam" id="PF08263">
    <property type="entry name" value="LRRNT_2"/>
    <property type="match status" value="1"/>
</dbReference>
<keyword evidence="5" id="KW-0677">Repeat</keyword>
<feature type="chain" id="PRO_5024332621" description="Leucine-rich repeat-containing N-terminal plant-type domain-containing protein" evidence="9">
    <location>
        <begin position="21"/>
        <end position="343"/>
    </location>
</feature>
<evidence type="ECO:0000256" key="1">
    <source>
        <dbReference type="ARBA" id="ARBA00004479"/>
    </source>
</evidence>
<evidence type="ECO:0000259" key="10">
    <source>
        <dbReference type="Pfam" id="PF08263"/>
    </source>
</evidence>
<dbReference type="Proteomes" id="UP000326396">
    <property type="component" value="Linkage Group LG8"/>
</dbReference>
<proteinExistence type="predicted"/>
<dbReference type="InterPro" id="IPR013210">
    <property type="entry name" value="LRR_N_plant-typ"/>
</dbReference>
<dbReference type="InterPro" id="IPR046956">
    <property type="entry name" value="RLP23-like"/>
</dbReference>
<feature type="signal peptide" evidence="9">
    <location>
        <begin position="1"/>
        <end position="20"/>
    </location>
</feature>
<comment type="caution">
    <text evidence="11">The sequence shown here is derived from an EMBL/GenBank/DDBJ whole genome shotgun (WGS) entry which is preliminary data.</text>
</comment>
<evidence type="ECO:0000256" key="2">
    <source>
        <dbReference type="ARBA" id="ARBA00022614"/>
    </source>
</evidence>
<name>A0A5N6LRW3_9ASTR</name>
<dbReference type="Gene3D" id="3.80.10.10">
    <property type="entry name" value="Ribonuclease Inhibitor"/>
    <property type="match status" value="3"/>
</dbReference>
<evidence type="ECO:0000256" key="5">
    <source>
        <dbReference type="ARBA" id="ARBA00022737"/>
    </source>
</evidence>
<dbReference type="EMBL" id="SZYD01000018">
    <property type="protein sequence ID" value="KAD2804347.1"/>
    <property type="molecule type" value="Genomic_DNA"/>
</dbReference>
<evidence type="ECO:0000256" key="4">
    <source>
        <dbReference type="ARBA" id="ARBA00022729"/>
    </source>
</evidence>
<keyword evidence="12" id="KW-1185">Reference proteome</keyword>
<evidence type="ECO:0000256" key="3">
    <source>
        <dbReference type="ARBA" id="ARBA00022692"/>
    </source>
</evidence>
<evidence type="ECO:0000256" key="7">
    <source>
        <dbReference type="ARBA" id="ARBA00023136"/>
    </source>
</evidence>
<dbReference type="InterPro" id="IPR032675">
    <property type="entry name" value="LRR_dom_sf"/>
</dbReference>
<dbReference type="GO" id="GO:0016020">
    <property type="term" value="C:membrane"/>
    <property type="evidence" value="ECO:0007669"/>
    <property type="project" value="UniProtKB-SubCell"/>
</dbReference>
<protein>
    <recommendedName>
        <fullName evidence="10">Leucine-rich repeat-containing N-terminal plant-type domain-containing protein</fullName>
    </recommendedName>
</protein>
<accession>A0A5N6LRW3</accession>
<evidence type="ECO:0000313" key="12">
    <source>
        <dbReference type="Proteomes" id="UP000326396"/>
    </source>
</evidence>
<evidence type="ECO:0000256" key="8">
    <source>
        <dbReference type="ARBA" id="ARBA00023180"/>
    </source>
</evidence>
<evidence type="ECO:0000256" key="9">
    <source>
        <dbReference type="SAM" id="SignalP"/>
    </source>
</evidence>
<dbReference type="Pfam" id="PF13516">
    <property type="entry name" value="LRR_6"/>
    <property type="match status" value="1"/>
</dbReference>
<keyword evidence="2" id="KW-0433">Leucine-rich repeat</keyword>
<dbReference type="OrthoDB" id="10031018at2759"/>
<evidence type="ECO:0000313" key="11">
    <source>
        <dbReference type="EMBL" id="KAD2804347.1"/>
    </source>
</evidence>
<organism evidence="11 12">
    <name type="scientific">Mikania micrantha</name>
    <name type="common">bitter vine</name>
    <dbReference type="NCBI Taxonomy" id="192012"/>
    <lineage>
        <taxon>Eukaryota</taxon>
        <taxon>Viridiplantae</taxon>
        <taxon>Streptophyta</taxon>
        <taxon>Embryophyta</taxon>
        <taxon>Tracheophyta</taxon>
        <taxon>Spermatophyta</taxon>
        <taxon>Magnoliopsida</taxon>
        <taxon>eudicotyledons</taxon>
        <taxon>Gunneridae</taxon>
        <taxon>Pentapetalae</taxon>
        <taxon>asterids</taxon>
        <taxon>campanulids</taxon>
        <taxon>Asterales</taxon>
        <taxon>Asteraceae</taxon>
        <taxon>Asteroideae</taxon>
        <taxon>Heliantheae alliance</taxon>
        <taxon>Eupatorieae</taxon>
        <taxon>Mikania</taxon>
    </lineage>
</organism>
<dbReference type="Pfam" id="PF00560">
    <property type="entry name" value="LRR_1"/>
    <property type="match status" value="2"/>
</dbReference>
<reference evidence="11 12" key="1">
    <citation type="submission" date="2019-05" db="EMBL/GenBank/DDBJ databases">
        <title>Mikania micrantha, genome provides insights into the molecular mechanism of rapid growth.</title>
        <authorList>
            <person name="Liu B."/>
        </authorList>
    </citation>
    <scope>NUCLEOTIDE SEQUENCE [LARGE SCALE GENOMIC DNA]</scope>
    <source>
        <strain evidence="11">NLD-2019</strain>
        <tissue evidence="11">Leaf</tissue>
    </source>
</reference>
<gene>
    <name evidence="11" type="ORF">E3N88_37724</name>
</gene>
<keyword evidence="6" id="KW-1133">Transmembrane helix</keyword>
<keyword evidence="7" id="KW-0472">Membrane</keyword>
<keyword evidence="8" id="KW-0325">Glycoprotein</keyword>
<sequence length="343" mass="38941">METSFVFILTFLLMQRFGSSMTATSSNVTCIEEERRSLLAIKRKITDRHNLLSTWSRVECCEWRGIMCDSRNGHVVKLDLRSPVYWEDEIPEFLGSFEHLEYINLSGSGFSDGVVPHHLGNLSRLQVLDLSTFIKSDEGVWDLQALIADDLRWVSSLSSLRYLDLSGITIGNHIDWFHPVKPSTQFVNFTLIRLDISDNMFSGPIAASIGLFSKLKKLDVSRNSLVGVLSTYLQRLDLSNSSIRDTLPEWFESILSHILYLDLSNNQIGGKMPLFHFDTSNRIWDYITLKMNSNKFEGSLAAFPTNVQHLDLSNNLLSGELPQTGETMNLTLEKYSSRLMQGS</sequence>
<keyword evidence="4 9" id="KW-0732">Signal</keyword>
<dbReference type="PANTHER" id="PTHR48063:SF106">
    <property type="entry name" value="LEUCINE-RICH REPEAT DOMAIN, L DOMAIN-LIKE PROTEIN-RELATED"/>
    <property type="match status" value="1"/>
</dbReference>
<dbReference type="PANTHER" id="PTHR48063">
    <property type="entry name" value="LRR RECEPTOR-LIKE KINASE"/>
    <property type="match status" value="1"/>
</dbReference>
<feature type="domain" description="Leucine-rich repeat-containing N-terminal plant-type" evidence="10">
    <location>
        <begin position="32"/>
        <end position="69"/>
    </location>
</feature>
<evidence type="ECO:0000256" key="6">
    <source>
        <dbReference type="ARBA" id="ARBA00022989"/>
    </source>
</evidence>
<dbReference type="InterPro" id="IPR001611">
    <property type="entry name" value="Leu-rich_rpt"/>
</dbReference>
<dbReference type="SUPFAM" id="SSF52058">
    <property type="entry name" value="L domain-like"/>
    <property type="match status" value="1"/>
</dbReference>